<dbReference type="GO" id="GO:0003677">
    <property type="term" value="F:DNA binding"/>
    <property type="evidence" value="ECO:0007669"/>
    <property type="project" value="UniProtKB-UniRule"/>
</dbReference>
<keyword evidence="4" id="KW-0233">DNA recombination</keyword>
<sequence length="561" mass="63685">MAGKKSGTGIPNVIWKGNRLHYKRRWPTDVRRLHPEMKEFWEEALGTSDLKVALSKASELNLRFDAQAERLRGPSPVEQAKQRLRQRSFNERDRFKYGVESVLGPELKVPAELLDGGAFLLSNPSDYRIRPNEARSIERVVERFGMLAKDLAIPVPEGAKANRVQEFEAWKAKCIADAKQLVELLRAVEIEPESLGVELPEKLTEKKKSFTLLQVAEKWGAANAAPQQHIDQYKYACKLFTDLYGAKDVDSITALQISEFREKLVDMPNSTRKEIRSADMATAIERGRELNLPKISPTTVNKHMSAVKTIIKWGWEHGYVENNVGERIRVKRLRVKQARRDFKKDELQALISKVSEVLSPNSDDFWIPIVALLHGARREEVCQLEKADVQNVDGIWCMNIRVLSDSDDEDAEEKSLKTANSRRLMPIHDCALRMGFVAYAHSSKSSRVFHSLSQDSRGDFGGAYGKRFARLLREKVKITDKKVVFHSLRHSFITACRNADMPETMEHTLSGHSGSSVVHDGYGSKQEVPNRKRWLDKVDFAVPALSELVELMEKTRKSSAA</sequence>
<accession>A0A6N1ANA7</accession>
<keyword evidence="2" id="KW-0229">DNA integration</keyword>
<organism evidence="8 9">
    <name type="scientific">Azospirillum oryzae</name>
    <dbReference type="NCBI Taxonomy" id="286727"/>
    <lineage>
        <taxon>Bacteria</taxon>
        <taxon>Pseudomonadati</taxon>
        <taxon>Pseudomonadota</taxon>
        <taxon>Alphaproteobacteria</taxon>
        <taxon>Rhodospirillales</taxon>
        <taxon>Azospirillaceae</taxon>
        <taxon>Azospirillum</taxon>
    </lineage>
</organism>
<dbReference type="PANTHER" id="PTHR30349:SF41">
    <property type="entry name" value="INTEGRASE_RECOMBINASE PROTEIN MJ0367-RELATED"/>
    <property type="match status" value="1"/>
</dbReference>
<evidence type="ECO:0000256" key="4">
    <source>
        <dbReference type="ARBA" id="ARBA00023172"/>
    </source>
</evidence>
<dbReference type="OrthoDB" id="9784724at2"/>
<dbReference type="InterPro" id="IPR013762">
    <property type="entry name" value="Integrase-like_cat_sf"/>
</dbReference>
<evidence type="ECO:0000313" key="9">
    <source>
        <dbReference type="Proteomes" id="UP000509702"/>
    </source>
</evidence>
<dbReference type="PROSITE" id="PS51898">
    <property type="entry name" value="TYR_RECOMBINASE"/>
    <property type="match status" value="1"/>
</dbReference>
<proteinExistence type="inferred from homology"/>
<dbReference type="GO" id="GO:0006310">
    <property type="term" value="P:DNA recombination"/>
    <property type="evidence" value="ECO:0007669"/>
    <property type="project" value="UniProtKB-KW"/>
</dbReference>
<dbReference type="Gene3D" id="1.10.150.130">
    <property type="match status" value="1"/>
</dbReference>
<dbReference type="Pfam" id="PF00589">
    <property type="entry name" value="Phage_integrase"/>
    <property type="match status" value="1"/>
</dbReference>
<dbReference type="InterPro" id="IPR044068">
    <property type="entry name" value="CB"/>
</dbReference>
<dbReference type="InterPro" id="IPR002104">
    <property type="entry name" value="Integrase_catalytic"/>
</dbReference>
<dbReference type="CDD" id="cd01184">
    <property type="entry name" value="INT_C_like_1"/>
    <property type="match status" value="1"/>
</dbReference>
<dbReference type="PROSITE" id="PS51900">
    <property type="entry name" value="CB"/>
    <property type="match status" value="1"/>
</dbReference>
<dbReference type="GO" id="GO:0015074">
    <property type="term" value="P:DNA integration"/>
    <property type="evidence" value="ECO:0007669"/>
    <property type="project" value="UniProtKB-KW"/>
</dbReference>
<dbReference type="InterPro" id="IPR011010">
    <property type="entry name" value="DNA_brk_join_enz"/>
</dbReference>
<dbReference type="RefSeq" id="WP_149196716.1">
    <property type="nucleotide sequence ID" value="NZ_BSOV01000023.1"/>
</dbReference>
<dbReference type="Gene3D" id="1.10.443.10">
    <property type="entry name" value="Intergrase catalytic core"/>
    <property type="match status" value="1"/>
</dbReference>
<evidence type="ECO:0000313" key="8">
    <source>
        <dbReference type="EMBL" id="QKS52929.1"/>
    </source>
</evidence>
<reference evidence="8 9" key="1">
    <citation type="submission" date="2020-06" db="EMBL/GenBank/DDBJ databases">
        <title>Complete genome of Azosprillum oryzae KACC14407.</title>
        <authorList>
            <person name="Kim M."/>
            <person name="Park Y.-J."/>
            <person name="Shin J.-H."/>
        </authorList>
    </citation>
    <scope>NUCLEOTIDE SEQUENCE [LARGE SCALE GENOMIC DNA]</scope>
    <source>
        <strain evidence="8 9">KACC 14407</strain>
    </source>
</reference>
<dbReference type="EMBL" id="CP054619">
    <property type="protein sequence ID" value="QKS52929.1"/>
    <property type="molecule type" value="Genomic_DNA"/>
</dbReference>
<evidence type="ECO:0000256" key="3">
    <source>
        <dbReference type="ARBA" id="ARBA00023125"/>
    </source>
</evidence>
<evidence type="ECO:0000256" key="1">
    <source>
        <dbReference type="ARBA" id="ARBA00008857"/>
    </source>
</evidence>
<gene>
    <name evidence="8" type="ORF">HUE56_21525</name>
</gene>
<dbReference type="PANTHER" id="PTHR30349">
    <property type="entry name" value="PHAGE INTEGRASE-RELATED"/>
    <property type="match status" value="1"/>
</dbReference>
<dbReference type="InterPro" id="IPR050090">
    <property type="entry name" value="Tyrosine_recombinase_XerCD"/>
</dbReference>
<feature type="domain" description="Tyr recombinase" evidence="6">
    <location>
        <begin position="337"/>
        <end position="539"/>
    </location>
</feature>
<dbReference type="KEGG" id="aoz:HUE56_21525"/>
<evidence type="ECO:0000259" key="7">
    <source>
        <dbReference type="PROSITE" id="PS51900"/>
    </source>
</evidence>
<keyword evidence="3 5" id="KW-0238">DNA-binding</keyword>
<comment type="similarity">
    <text evidence="1">Belongs to the 'phage' integrase family.</text>
</comment>
<evidence type="ECO:0000256" key="2">
    <source>
        <dbReference type="ARBA" id="ARBA00022908"/>
    </source>
</evidence>
<feature type="domain" description="Core-binding (CB)" evidence="7">
    <location>
        <begin position="210"/>
        <end position="315"/>
    </location>
</feature>
<dbReference type="Proteomes" id="UP000509702">
    <property type="component" value="Chromosome"/>
</dbReference>
<evidence type="ECO:0000259" key="6">
    <source>
        <dbReference type="PROSITE" id="PS51898"/>
    </source>
</evidence>
<name>A0A6N1ANA7_9PROT</name>
<dbReference type="InterPro" id="IPR010998">
    <property type="entry name" value="Integrase_recombinase_N"/>
</dbReference>
<dbReference type="AlphaFoldDB" id="A0A6N1ANA7"/>
<dbReference type="SUPFAM" id="SSF56349">
    <property type="entry name" value="DNA breaking-rejoining enzymes"/>
    <property type="match status" value="1"/>
</dbReference>
<evidence type="ECO:0000256" key="5">
    <source>
        <dbReference type="PROSITE-ProRule" id="PRU01248"/>
    </source>
</evidence>
<protein>
    <submittedName>
        <fullName evidence="8">Site-specific integrase</fullName>
    </submittedName>
</protein>
<keyword evidence="9" id="KW-1185">Reference proteome</keyword>